<keyword evidence="3" id="KW-1185">Reference proteome</keyword>
<gene>
    <name evidence="2" type="ORF">Pmar_PMAR015320</name>
</gene>
<evidence type="ECO:0000256" key="1">
    <source>
        <dbReference type="SAM" id="MobiDB-lite"/>
    </source>
</evidence>
<dbReference type="Proteomes" id="UP000007800">
    <property type="component" value="Unassembled WGS sequence"/>
</dbReference>
<dbReference type="EMBL" id="GG673921">
    <property type="protein sequence ID" value="EER14775.1"/>
    <property type="molecule type" value="Genomic_DNA"/>
</dbReference>
<dbReference type="RefSeq" id="XP_002782979.1">
    <property type="nucleotide sequence ID" value="XM_002782933.1"/>
</dbReference>
<feature type="region of interest" description="Disordered" evidence="1">
    <location>
        <begin position="1"/>
        <end position="30"/>
    </location>
</feature>
<accession>C5KLA2</accession>
<dbReference type="InParanoid" id="C5KLA2"/>
<sequence>MDSSPGATVNSPSHSPQEVGRFDRKGANALYDPESCRTKVRGWAVKDMYYHKDETTENTVVEEQLIQHWLKLIQNRGNETRGNISRYIKATAEDMRQAS</sequence>
<name>C5KLA2_PERM5</name>
<dbReference type="AlphaFoldDB" id="C5KLA2"/>
<dbReference type="OrthoDB" id="21124at2759"/>
<dbReference type="GeneID" id="9045962"/>
<evidence type="ECO:0000313" key="3">
    <source>
        <dbReference type="Proteomes" id="UP000007800"/>
    </source>
</evidence>
<organism evidence="3">
    <name type="scientific">Perkinsus marinus (strain ATCC 50983 / TXsc)</name>
    <dbReference type="NCBI Taxonomy" id="423536"/>
    <lineage>
        <taxon>Eukaryota</taxon>
        <taxon>Sar</taxon>
        <taxon>Alveolata</taxon>
        <taxon>Perkinsozoa</taxon>
        <taxon>Perkinsea</taxon>
        <taxon>Perkinsida</taxon>
        <taxon>Perkinsidae</taxon>
        <taxon>Perkinsus</taxon>
    </lineage>
</organism>
<feature type="compositionally biased region" description="Polar residues" evidence="1">
    <location>
        <begin position="1"/>
        <end position="16"/>
    </location>
</feature>
<reference evidence="2 3" key="1">
    <citation type="submission" date="2008-07" db="EMBL/GenBank/DDBJ databases">
        <authorList>
            <person name="El-Sayed N."/>
            <person name="Caler E."/>
            <person name="Inman J."/>
            <person name="Amedeo P."/>
            <person name="Hass B."/>
            <person name="Wortman J."/>
        </authorList>
    </citation>
    <scope>NUCLEOTIDE SEQUENCE [LARGE SCALE GENOMIC DNA]</scope>
    <source>
        <strain evidence="3">ATCC 50983 / TXsc</strain>
    </source>
</reference>
<protein>
    <submittedName>
        <fullName evidence="2">Uncharacterized protein</fullName>
    </submittedName>
</protein>
<evidence type="ECO:0000313" key="2">
    <source>
        <dbReference type="EMBL" id="EER14775.1"/>
    </source>
</evidence>
<proteinExistence type="predicted"/>